<organism evidence="2 3">
    <name type="scientific">Lasiosphaeris hirsuta</name>
    <dbReference type="NCBI Taxonomy" id="260670"/>
    <lineage>
        <taxon>Eukaryota</taxon>
        <taxon>Fungi</taxon>
        <taxon>Dikarya</taxon>
        <taxon>Ascomycota</taxon>
        <taxon>Pezizomycotina</taxon>
        <taxon>Sordariomycetes</taxon>
        <taxon>Sordariomycetidae</taxon>
        <taxon>Sordariales</taxon>
        <taxon>Lasiosphaeriaceae</taxon>
        <taxon>Lasiosphaeris</taxon>
    </lineage>
</organism>
<name>A0AA40B9J6_9PEZI</name>
<dbReference type="Proteomes" id="UP001172102">
    <property type="component" value="Unassembled WGS sequence"/>
</dbReference>
<gene>
    <name evidence="2" type="ORF">B0H67DRAFT_560966</name>
</gene>
<accession>A0AA40B9J6</accession>
<dbReference type="EMBL" id="JAUKUA010000001">
    <property type="protein sequence ID" value="KAK0730155.1"/>
    <property type="molecule type" value="Genomic_DNA"/>
</dbReference>
<keyword evidence="3" id="KW-1185">Reference proteome</keyword>
<proteinExistence type="predicted"/>
<feature type="transmembrane region" description="Helical" evidence="1">
    <location>
        <begin position="543"/>
        <end position="562"/>
    </location>
</feature>
<sequence>MLSPQLSACVPCSWDKEFVQYRENFYSPAENQTSEDYLRDVAVAGGYDGTRRGSSERVLETIAAFMESAAGYSKGPNFIHQTEVVTAFCRHPRSDPLQVKNDKGAWEERPVALVYEWENKPLRLRQRGRVAPLTHTQLLIKLRSTRYVQPEPELEPSPDLEPQPKTSGEIDADRRLIYINNMDPVIISVLAKTTSCMETPVMQRTIFKHLTARTSFEVHIAARGFKTFSLELNISYFCLRRGGHPIRDQRGRWGGNGHLRETLCSPVDPTGPPCSPGASYNIYETQMSISVTGIDHWRWTAWAFIDTWFEPEDSVLDYYEEEESGAQPDPLAAGEVDINPPEKHPREYFLKVFEIRIREVEKEWTYILHVLQQDIQRIGANPLFTSPQRNFESERGREKIRRLAAWNGEMLRLVGALLMSLSRTLLAWDVFQKTDIGYFLYDDVACTEQPKQLLPSLRIIEKIFLNLHITHKEMEQVRLSLEELGRGLARGERNHSIFVQQRTGEHIKLLTWVTIGWSPVVIATGMCSAQVGIFPFRNNIGDFFGSVLIVGGLVGLTIAVLMSRHSNLVGWKIMSASDSAAHLGYSRNADEQAAGGEDAENELMSFPARVFTRQGTVTSRVSGKTLV</sequence>
<dbReference type="AlphaFoldDB" id="A0AA40B9J6"/>
<reference evidence="2" key="1">
    <citation type="submission" date="2023-06" db="EMBL/GenBank/DDBJ databases">
        <title>Genome-scale phylogeny and comparative genomics of the fungal order Sordariales.</title>
        <authorList>
            <consortium name="Lawrence Berkeley National Laboratory"/>
            <person name="Hensen N."/>
            <person name="Bonometti L."/>
            <person name="Westerberg I."/>
            <person name="Brannstrom I.O."/>
            <person name="Guillou S."/>
            <person name="Cros-Aarteil S."/>
            <person name="Calhoun S."/>
            <person name="Haridas S."/>
            <person name="Kuo A."/>
            <person name="Mondo S."/>
            <person name="Pangilinan J."/>
            <person name="Riley R."/>
            <person name="Labutti K."/>
            <person name="Andreopoulos B."/>
            <person name="Lipzen A."/>
            <person name="Chen C."/>
            <person name="Yanf M."/>
            <person name="Daum C."/>
            <person name="Ng V."/>
            <person name="Clum A."/>
            <person name="Steindorff A."/>
            <person name="Ohm R."/>
            <person name="Martin F."/>
            <person name="Silar P."/>
            <person name="Natvig D."/>
            <person name="Lalanne C."/>
            <person name="Gautier V."/>
            <person name="Ament-Velasquez S.L."/>
            <person name="Kruys A."/>
            <person name="Hutchinson M.I."/>
            <person name="Powell A.J."/>
            <person name="Barry K."/>
            <person name="Miller A.N."/>
            <person name="Grigoriev I.V."/>
            <person name="Debuchy R."/>
            <person name="Gladieux P."/>
            <person name="Thoren M.H."/>
            <person name="Johannesson H."/>
        </authorList>
    </citation>
    <scope>NUCLEOTIDE SEQUENCE</scope>
    <source>
        <strain evidence="2">SMH4607-1</strain>
    </source>
</reference>
<keyword evidence="1" id="KW-1133">Transmembrane helix</keyword>
<keyword evidence="1" id="KW-0472">Membrane</keyword>
<comment type="caution">
    <text evidence="2">The sequence shown here is derived from an EMBL/GenBank/DDBJ whole genome shotgun (WGS) entry which is preliminary data.</text>
</comment>
<protein>
    <submittedName>
        <fullName evidence="2">Uncharacterized protein</fullName>
    </submittedName>
</protein>
<evidence type="ECO:0000313" key="2">
    <source>
        <dbReference type="EMBL" id="KAK0730155.1"/>
    </source>
</evidence>
<keyword evidence="1" id="KW-0812">Transmembrane</keyword>
<evidence type="ECO:0000256" key="1">
    <source>
        <dbReference type="SAM" id="Phobius"/>
    </source>
</evidence>
<evidence type="ECO:0000313" key="3">
    <source>
        <dbReference type="Proteomes" id="UP001172102"/>
    </source>
</evidence>
<feature type="transmembrane region" description="Helical" evidence="1">
    <location>
        <begin position="509"/>
        <end position="531"/>
    </location>
</feature>